<dbReference type="Pfam" id="PF11502">
    <property type="entry name" value="BCL9"/>
    <property type="match status" value="1"/>
</dbReference>
<evidence type="ECO:0000256" key="4">
    <source>
        <dbReference type="SAM" id="MobiDB-lite"/>
    </source>
</evidence>
<organism evidence="6 7">
    <name type="scientific">Anguilla anguilla</name>
    <name type="common">European freshwater eel</name>
    <name type="synonym">Muraena anguilla</name>
    <dbReference type="NCBI Taxonomy" id="7936"/>
    <lineage>
        <taxon>Eukaryota</taxon>
        <taxon>Metazoa</taxon>
        <taxon>Chordata</taxon>
        <taxon>Craniata</taxon>
        <taxon>Vertebrata</taxon>
        <taxon>Euteleostomi</taxon>
        <taxon>Actinopterygii</taxon>
        <taxon>Neopterygii</taxon>
        <taxon>Teleostei</taxon>
        <taxon>Anguilliformes</taxon>
        <taxon>Anguillidae</taxon>
        <taxon>Anguilla</taxon>
    </lineage>
</organism>
<dbReference type="InterPro" id="IPR015668">
    <property type="entry name" value="Bcl-9/Bcl-9l"/>
</dbReference>
<feature type="compositionally biased region" description="Low complexity" evidence="4">
    <location>
        <begin position="19"/>
        <end position="33"/>
    </location>
</feature>
<comment type="similarity">
    <text evidence="2">Belongs to the BCL9 family.</text>
</comment>
<comment type="subcellular location">
    <subcellularLocation>
        <location evidence="1">Nucleus</location>
    </subcellularLocation>
</comment>
<dbReference type="InterPro" id="IPR024670">
    <property type="entry name" value="BCL9_beta-catenin-bd_dom"/>
</dbReference>
<feature type="domain" description="B-cell lymphoma 9 beta-catenin binding" evidence="5">
    <location>
        <begin position="293"/>
        <end position="329"/>
    </location>
</feature>
<reference evidence="6" key="1">
    <citation type="submission" date="2021-01" db="EMBL/GenBank/DDBJ databases">
        <title>A chromosome-scale assembly of European eel, Anguilla anguilla.</title>
        <authorList>
            <person name="Henkel C."/>
            <person name="Jong-Raadsen S.A."/>
            <person name="Dufour S."/>
            <person name="Weltzien F.-A."/>
            <person name="Palstra A.P."/>
            <person name="Pelster B."/>
            <person name="Spaink H.P."/>
            <person name="Van Den Thillart G.E."/>
            <person name="Jansen H."/>
            <person name="Zahm M."/>
            <person name="Klopp C."/>
            <person name="Cedric C."/>
            <person name="Louis A."/>
            <person name="Berthelot C."/>
            <person name="Parey E."/>
            <person name="Roest Crollius H."/>
            <person name="Montfort J."/>
            <person name="Robinson-Rechavi M."/>
            <person name="Bucao C."/>
            <person name="Bouchez O."/>
            <person name="Gislard M."/>
            <person name="Lluch J."/>
            <person name="Milhes M."/>
            <person name="Lampietro C."/>
            <person name="Lopez Roques C."/>
            <person name="Donnadieu C."/>
            <person name="Braasch I."/>
            <person name="Desvignes T."/>
            <person name="Postlethwait J."/>
            <person name="Bobe J."/>
            <person name="Guiguen Y."/>
            <person name="Dirks R."/>
        </authorList>
    </citation>
    <scope>NUCLEOTIDE SEQUENCE</scope>
    <source>
        <strain evidence="6">Tag_6206</strain>
        <tissue evidence="6">Liver</tissue>
    </source>
</reference>
<feature type="compositionally biased region" description="Low complexity" evidence="4">
    <location>
        <begin position="350"/>
        <end position="361"/>
    </location>
</feature>
<dbReference type="AlphaFoldDB" id="A0A9D3LV65"/>
<feature type="compositionally biased region" description="Basic and acidic residues" evidence="4">
    <location>
        <begin position="99"/>
        <end position="118"/>
    </location>
</feature>
<dbReference type="GO" id="GO:0045944">
    <property type="term" value="P:positive regulation of transcription by RNA polymerase II"/>
    <property type="evidence" value="ECO:0007669"/>
    <property type="project" value="TreeGrafter"/>
</dbReference>
<dbReference type="GO" id="GO:0030512">
    <property type="term" value="P:negative regulation of transforming growth factor beta receptor signaling pathway"/>
    <property type="evidence" value="ECO:0007669"/>
    <property type="project" value="TreeGrafter"/>
</dbReference>
<feature type="compositionally biased region" description="Low complexity" evidence="4">
    <location>
        <begin position="154"/>
        <end position="171"/>
    </location>
</feature>
<evidence type="ECO:0000313" key="6">
    <source>
        <dbReference type="EMBL" id="KAG5837605.1"/>
    </source>
</evidence>
<evidence type="ECO:0000259" key="5">
    <source>
        <dbReference type="Pfam" id="PF11502"/>
    </source>
</evidence>
<accession>A0A9D3LV65</accession>
<feature type="compositionally biased region" description="Basic and acidic residues" evidence="4">
    <location>
        <begin position="252"/>
        <end position="264"/>
    </location>
</feature>
<dbReference type="GO" id="GO:0008013">
    <property type="term" value="F:beta-catenin binding"/>
    <property type="evidence" value="ECO:0007669"/>
    <property type="project" value="InterPro"/>
</dbReference>
<dbReference type="GO" id="GO:0060070">
    <property type="term" value="P:canonical Wnt signaling pathway"/>
    <property type="evidence" value="ECO:0007669"/>
    <property type="project" value="InterPro"/>
</dbReference>
<dbReference type="GO" id="GO:1990907">
    <property type="term" value="C:beta-catenin-TCF complex"/>
    <property type="evidence" value="ECO:0007669"/>
    <property type="project" value="TreeGrafter"/>
</dbReference>
<feature type="region of interest" description="Disordered" evidence="4">
    <location>
        <begin position="333"/>
        <end position="409"/>
    </location>
</feature>
<feature type="region of interest" description="Disordered" evidence="4">
    <location>
        <begin position="1"/>
        <end position="183"/>
    </location>
</feature>
<feature type="compositionally biased region" description="Polar residues" evidence="4">
    <location>
        <begin position="8"/>
        <end position="18"/>
    </location>
</feature>
<keyword evidence="3" id="KW-0539">Nucleus</keyword>
<comment type="caution">
    <text evidence="6">The sequence shown here is derived from an EMBL/GenBank/DDBJ whole genome shotgun (WGS) entry which is preliminary data.</text>
</comment>
<evidence type="ECO:0000313" key="7">
    <source>
        <dbReference type="Proteomes" id="UP001044222"/>
    </source>
</evidence>
<proteinExistence type="inferred from homology"/>
<dbReference type="PANTHER" id="PTHR15185">
    <property type="entry name" value="BCL9"/>
    <property type="match status" value="1"/>
</dbReference>
<gene>
    <name evidence="6" type="ORF">ANANG_G00241090</name>
</gene>
<feature type="compositionally biased region" description="Gly residues" evidence="4">
    <location>
        <begin position="279"/>
        <end position="289"/>
    </location>
</feature>
<sequence length="409" mass="43833">MHPDSKLTNHGKQVNSGAQSQIPNVSQQQQQHQGPAGSLGSKGVGAGNHGAKPNQIAPGNSGLKSGSVGGGLKGKAKRERSVSADAPDQRDALNPALEPDAKDGVMRSKRRCVLEKKQPYSGDEWCSGADTEEEEEKPPVAPNRELSMAGSVQPLSGPSPIGPISESSGPALGRGAGPGLHSELPRPHEQVVCLVDCIPYQTGPVHLRKAPQPIRAADLQWHSTIRHAQISERHARPASVGGGAMGASAPSRDPDLHRAPESEPLRWPGRGELAAGQRGELGPGNGSGNVGRLSREQLEHRERSLQTLRDIERLLLRWGAWGPGMDDPQLGALHGLPHPHPHLSSPPGPLDMGPLLGPDGLTPEQVAWRKLQEEYYQEKRRQQQDVHPHQHPHPHPHPHPHTPTRTPTA</sequence>
<feature type="region of interest" description="Disordered" evidence="4">
    <location>
        <begin position="232"/>
        <end position="292"/>
    </location>
</feature>
<keyword evidence="7" id="KW-1185">Reference proteome</keyword>
<dbReference type="EMBL" id="JAFIRN010000013">
    <property type="protein sequence ID" value="KAG5837605.1"/>
    <property type="molecule type" value="Genomic_DNA"/>
</dbReference>
<feature type="compositionally biased region" description="Basic and acidic residues" evidence="4">
    <location>
        <begin position="370"/>
        <end position="388"/>
    </location>
</feature>
<feature type="compositionally biased region" description="Basic residues" evidence="4">
    <location>
        <begin position="389"/>
        <end position="402"/>
    </location>
</feature>
<dbReference type="GO" id="GO:0003713">
    <property type="term" value="F:transcription coactivator activity"/>
    <property type="evidence" value="ECO:0007669"/>
    <property type="project" value="InterPro"/>
</dbReference>
<dbReference type="Proteomes" id="UP001044222">
    <property type="component" value="Chromosome 13"/>
</dbReference>
<evidence type="ECO:0000256" key="3">
    <source>
        <dbReference type="ARBA" id="ARBA00023242"/>
    </source>
</evidence>
<evidence type="ECO:0000256" key="1">
    <source>
        <dbReference type="ARBA" id="ARBA00004123"/>
    </source>
</evidence>
<protein>
    <recommendedName>
        <fullName evidence="5">B-cell lymphoma 9 beta-catenin binding domain-containing protein</fullName>
    </recommendedName>
</protein>
<feature type="compositionally biased region" description="Basic and acidic residues" evidence="4">
    <location>
        <begin position="79"/>
        <end position="91"/>
    </location>
</feature>
<dbReference type="PANTHER" id="PTHR15185:SF3">
    <property type="entry name" value="B-CELL CLL_LYMPHOMA 9-LIKE PROTEIN"/>
    <property type="match status" value="1"/>
</dbReference>
<name>A0A9D3LV65_ANGAN</name>
<evidence type="ECO:0000256" key="2">
    <source>
        <dbReference type="ARBA" id="ARBA00009200"/>
    </source>
</evidence>